<accession>A0ABV9LCQ0</accession>
<name>A0ABV9LCQ0_9ACTN</name>
<dbReference type="SUPFAM" id="SSF54593">
    <property type="entry name" value="Glyoxalase/Bleomycin resistance protein/Dihydroxybiphenyl dioxygenase"/>
    <property type="match status" value="1"/>
</dbReference>
<dbReference type="EMBL" id="JBHSGR010000001">
    <property type="protein sequence ID" value="MFC4691934.1"/>
    <property type="molecule type" value="Genomic_DNA"/>
</dbReference>
<evidence type="ECO:0000259" key="1">
    <source>
        <dbReference type="PROSITE" id="PS51819"/>
    </source>
</evidence>
<evidence type="ECO:0000313" key="3">
    <source>
        <dbReference type="Proteomes" id="UP001596025"/>
    </source>
</evidence>
<evidence type="ECO:0000313" key="2">
    <source>
        <dbReference type="EMBL" id="MFC4691934.1"/>
    </source>
</evidence>
<dbReference type="InterPro" id="IPR037523">
    <property type="entry name" value="VOC_core"/>
</dbReference>
<reference evidence="3" key="1">
    <citation type="journal article" date="2019" name="Int. J. Syst. Evol. Microbiol.">
        <title>The Global Catalogue of Microorganisms (GCM) 10K type strain sequencing project: providing services to taxonomists for standard genome sequencing and annotation.</title>
        <authorList>
            <consortium name="The Broad Institute Genomics Platform"/>
            <consortium name="The Broad Institute Genome Sequencing Center for Infectious Disease"/>
            <person name="Wu L."/>
            <person name="Ma J."/>
        </authorList>
    </citation>
    <scope>NUCLEOTIDE SEQUENCE [LARGE SCALE GENOMIC DNA]</scope>
    <source>
        <strain evidence="3">CCUG 62763</strain>
    </source>
</reference>
<feature type="domain" description="VOC" evidence="1">
    <location>
        <begin position="5"/>
        <end position="127"/>
    </location>
</feature>
<sequence>MLDDSRVAANIPASDIDRARAFYADKLGLTPVRELMGEVLEYETAGGTRFGVYRTDYAGQAGHTIAQFHVDDVEAQVKELKSRGVAFETYEDMPGVEWSGEIASIPGMGRAAWFKDSEGNVLCIDQEDGRA</sequence>
<dbReference type="Proteomes" id="UP001596025">
    <property type="component" value="Unassembled WGS sequence"/>
</dbReference>
<dbReference type="Gene3D" id="3.10.180.10">
    <property type="entry name" value="2,3-Dihydroxybiphenyl 1,2-Dioxygenase, domain 1"/>
    <property type="match status" value="1"/>
</dbReference>
<keyword evidence="3" id="KW-1185">Reference proteome</keyword>
<dbReference type="InterPro" id="IPR004360">
    <property type="entry name" value="Glyas_Fos-R_dOase_dom"/>
</dbReference>
<proteinExistence type="predicted"/>
<gene>
    <name evidence="2" type="ORF">ACFO3M_00870</name>
</gene>
<dbReference type="InterPro" id="IPR029068">
    <property type="entry name" value="Glyas_Bleomycin-R_OHBP_Dase"/>
</dbReference>
<dbReference type="Pfam" id="PF00903">
    <property type="entry name" value="Glyoxalase"/>
    <property type="match status" value="1"/>
</dbReference>
<dbReference type="RefSeq" id="WP_387985136.1">
    <property type="nucleotide sequence ID" value="NZ_JBHSGR010000001.1"/>
</dbReference>
<protein>
    <submittedName>
        <fullName evidence="2">VOC family protein</fullName>
    </submittedName>
</protein>
<comment type="caution">
    <text evidence="2">The sequence shown here is derived from an EMBL/GenBank/DDBJ whole genome shotgun (WGS) entry which is preliminary data.</text>
</comment>
<dbReference type="PROSITE" id="PS51819">
    <property type="entry name" value="VOC"/>
    <property type="match status" value="1"/>
</dbReference>
<organism evidence="2 3">
    <name type="scientific">Geodermatophilus arenarius</name>
    <dbReference type="NCBI Taxonomy" id="1137990"/>
    <lineage>
        <taxon>Bacteria</taxon>
        <taxon>Bacillati</taxon>
        <taxon>Actinomycetota</taxon>
        <taxon>Actinomycetes</taxon>
        <taxon>Geodermatophilales</taxon>
        <taxon>Geodermatophilaceae</taxon>
        <taxon>Geodermatophilus</taxon>
    </lineage>
</organism>